<feature type="compositionally biased region" description="Polar residues" evidence="1">
    <location>
        <begin position="51"/>
        <end position="69"/>
    </location>
</feature>
<evidence type="ECO:0000256" key="1">
    <source>
        <dbReference type="SAM" id="MobiDB-lite"/>
    </source>
</evidence>
<sequence length="69" mass="7851">MYQRPTELRRANSERHPMLLLRRPATRDARRQRHPGASSRLLQCPGPARLRQNSALHGSSTTQQHSPTG</sequence>
<dbReference type="EMBL" id="QKKF02023378">
    <property type="protein sequence ID" value="RZF37761.1"/>
    <property type="molecule type" value="Genomic_DNA"/>
</dbReference>
<proteinExistence type="predicted"/>
<gene>
    <name evidence="2" type="ORF">LSTR_LSTR014916</name>
</gene>
<reference evidence="2 3" key="1">
    <citation type="journal article" date="2017" name="Gigascience">
        <title>Genome sequence of the small brown planthopper, Laodelphax striatellus.</title>
        <authorList>
            <person name="Zhu J."/>
            <person name="Jiang F."/>
            <person name="Wang X."/>
            <person name="Yang P."/>
            <person name="Bao Y."/>
            <person name="Zhao W."/>
            <person name="Wang W."/>
            <person name="Lu H."/>
            <person name="Wang Q."/>
            <person name="Cui N."/>
            <person name="Li J."/>
            <person name="Chen X."/>
            <person name="Luo L."/>
            <person name="Yu J."/>
            <person name="Kang L."/>
            <person name="Cui F."/>
        </authorList>
    </citation>
    <scope>NUCLEOTIDE SEQUENCE [LARGE SCALE GENOMIC DNA]</scope>
    <source>
        <strain evidence="2">Lst14</strain>
    </source>
</reference>
<evidence type="ECO:0000313" key="3">
    <source>
        <dbReference type="Proteomes" id="UP000291343"/>
    </source>
</evidence>
<comment type="caution">
    <text evidence="2">The sequence shown here is derived from an EMBL/GenBank/DDBJ whole genome shotgun (WGS) entry which is preliminary data.</text>
</comment>
<keyword evidence="3" id="KW-1185">Reference proteome</keyword>
<protein>
    <submittedName>
        <fullName evidence="2">Uncharacterized protein</fullName>
    </submittedName>
</protein>
<dbReference type="InParanoid" id="A0A482WX73"/>
<organism evidence="2 3">
    <name type="scientific">Laodelphax striatellus</name>
    <name type="common">Small brown planthopper</name>
    <name type="synonym">Delphax striatella</name>
    <dbReference type="NCBI Taxonomy" id="195883"/>
    <lineage>
        <taxon>Eukaryota</taxon>
        <taxon>Metazoa</taxon>
        <taxon>Ecdysozoa</taxon>
        <taxon>Arthropoda</taxon>
        <taxon>Hexapoda</taxon>
        <taxon>Insecta</taxon>
        <taxon>Pterygota</taxon>
        <taxon>Neoptera</taxon>
        <taxon>Paraneoptera</taxon>
        <taxon>Hemiptera</taxon>
        <taxon>Auchenorrhyncha</taxon>
        <taxon>Fulgoroidea</taxon>
        <taxon>Delphacidae</taxon>
        <taxon>Criomorphinae</taxon>
        <taxon>Laodelphax</taxon>
    </lineage>
</organism>
<accession>A0A482WX73</accession>
<dbReference type="Proteomes" id="UP000291343">
    <property type="component" value="Unassembled WGS sequence"/>
</dbReference>
<name>A0A482WX73_LAOST</name>
<dbReference type="AlphaFoldDB" id="A0A482WX73"/>
<feature type="region of interest" description="Disordered" evidence="1">
    <location>
        <begin position="1"/>
        <end position="69"/>
    </location>
</feature>
<feature type="compositionally biased region" description="Basic and acidic residues" evidence="1">
    <location>
        <begin position="1"/>
        <end position="17"/>
    </location>
</feature>
<evidence type="ECO:0000313" key="2">
    <source>
        <dbReference type="EMBL" id="RZF37761.1"/>
    </source>
</evidence>